<dbReference type="AlphaFoldDB" id="A0A5J9VF96"/>
<dbReference type="Proteomes" id="UP000324897">
    <property type="component" value="Unassembled WGS sequence"/>
</dbReference>
<evidence type="ECO:0000259" key="2">
    <source>
        <dbReference type="Pfam" id="PF03478"/>
    </source>
</evidence>
<dbReference type="Pfam" id="PF03478">
    <property type="entry name" value="Beta-prop_KIB1-4"/>
    <property type="match status" value="1"/>
</dbReference>
<comment type="caution">
    <text evidence="3">The sequence shown here is derived from an EMBL/GenBank/DDBJ whole genome shotgun (WGS) entry which is preliminary data.</text>
</comment>
<dbReference type="Gramene" id="TVU34121">
    <property type="protein sequence ID" value="TVU34121"/>
    <property type="gene ID" value="EJB05_15950"/>
</dbReference>
<feature type="region of interest" description="Disordered" evidence="1">
    <location>
        <begin position="295"/>
        <end position="337"/>
    </location>
</feature>
<feature type="non-terminal residue" evidence="3">
    <location>
        <position position="1"/>
    </location>
</feature>
<accession>A0A5J9VF96</accession>
<dbReference type="PANTHER" id="PTHR44586:SF26">
    <property type="entry name" value="F-BOX DOMAIN-CONTAINING PROTEIN"/>
    <property type="match status" value="1"/>
</dbReference>
<feature type="compositionally biased region" description="Basic and acidic residues" evidence="1">
    <location>
        <begin position="306"/>
        <end position="320"/>
    </location>
</feature>
<dbReference type="Gene3D" id="1.20.1280.50">
    <property type="match status" value="1"/>
</dbReference>
<evidence type="ECO:0000313" key="4">
    <source>
        <dbReference type="Proteomes" id="UP000324897"/>
    </source>
</evidence>
<dbReference type="OrthoDB" id="643749at2759"/>
<dbReference type="EMBL" id="RWGY01000009">
    <property type="protein sequence ID" value="TVU34121.1"/>
    <property type="molecule type" value="Genomic_DNA"/>
</dbReference>
<reference evidence="3 4" key="1">
    <citation type="journal article" date="2019" name="Sci. Rep.">
        <title>A high-quality genome of Eragrostis curvula grass provides insights into Poaceae evolution and supports new strategies to enhance forage quality.</title>
        <authorList>
            <person name="Carballo J."/>
            <person name="Santos B.A.C.M."/>
            <person name="Zappacosta D."/>
            <person name="Garbus I."/>
            <person name="Selva J.P."/>
            <person name="Gallo C.A."/>
            <person name="Diaz A."/>
            <person name="Albertini E."/>
            <person name="Caccamo M."/>
            <person name="Echenique V."/>
        </authorList>
    </citation>
    <scope>NUCLEOTIDE SEQUENCE [LARGE SCALE GENOMIC DNA]</scope>
    <source>
        <strain evidence="4">cv. Victoria</strain>
        <tissue evidence="3">Leaf</tissue>
    </source>
</reference>
<proteinExistence type="predicted"/>
<evidence type="ECO:0000313" key="3">
    <source>
        <dbReference type="EMBL" id="TVU34121.1"/>
    </source>
</evidence>
<dbReference type="SUPFAM" id="SSF81383">
    <property type="entry name" value="F-box domain"/>
    <property type="match status" value="1"/>
</dbReference>
<dbReference type="PANTHER" id="PTHR44586">
    <property type="entry name" value="F-BOX DOMAIN CONTAINING PROTEIN, EXPRESSED"/>
    <property type="match status" value="1"/>
</dbReference>
<keyword evidence="4" id="KW-1185">Reference proteome</keyword>
<sequence>MDSTRGPELCLLPQQGAAVDVLESEEATVENLANSSPARDWSQLQQDLLIRVFSRLEVPDLVYSGAVCLSWHQSYLAIRRFQLCSREQSPYLVYSSEDRDCNTATLHNVCTSKVYHAPLPDPPFRSRYIIGSSHGWLVTADEFSRLHLLNPVTGAQLALPPPQTIKGVRESFNSDGVLIGHSIDTLSVEYRLVTARSDPSWDHLSFARVGDTKWTWLDAMERCNLYHDFFFHGGDRLFYAIRNNGEVHTIDLNGSSPAVNVVFSALSRINCYTHYILLAPWGDLLQIRRLYGDPPSDDSASDSEQEQSHDELGDSSLGEHEFEEDEEETSRERDSLTVHRVDLAEQKVTEIKDLQDHVIFVGFNKTFMVHTRDFPNLSPNCIYVSDDNSDYIYCHPFKGRFMTRFSLKDAALTDLSFSKSLMDWPPPVWFRPHLT</sequence>
<feature type="domain" description="KIB1-4 beta-propeller" evidence="2">
    <location>
        <begin position="112"/>
        <end position="390"/>
    </location>
</feature>
<protein>
    <recommendedName>
        <fullName evidence="2">KIB1-4 beta-propeller domain-containing protein</fullName>
    </recommendedName>
</protein>
<feature type="compositionally biased region" description="Acidic residues" evidence="1">
    <location>
        <begin position="295"/>
        <end position="305"/>
    </location>
</feature>
<evidence type="ECO:0000256" key="1">
    <source>
        <dbReference type="SAM" id="MobiDB-lite"/>
    </source>
</evidence>
<dbReference type="InterPro" id="IPR005174">
    <property type="entry name" value="KIB1-4_b-propeller"/>
</dbReference>
<name>A0A5J9VF96_9POAL</name>
<organism evidence="3 4">
    <name type="scientific">Eragrostis curvula</name>
    <name type="common">weeping love grass</name>
    <dbReference type="NCBI Taxonomy" id="38414"/>
    <lineage>
        <taxon>Eukaryota</taxon>
        <taxon>Viridiplantae</taxon>
        <taxon>Streptophyta</taxon>
        <taxon>Embryophyta</taxon>
        <taxon>Tracheophyta</taxon>
        <taxon>Spermatophyta</taxon>
        <taxon>Magnoliopsida</taxon>
        <taxon>Liliopsida</taxon>
        <taxon>Poales</taxon>
        <taxon>Poaceae</taxon>
        <taxon>PACMAD clade</taxon>
        <taxon>Chloridoideae</taxon>
        <taxon>Eragrostideae</taxon>
        <taxon>Eragrostidinae</taxon>
        <taxon>Eragrostis</taxon>
    </lineage>
</organism>
<gene>
    <name evidence="3" type="ORF">EJB05_15950</name>
</gene>
<dbReference type="InterPro" id="IPR036047">
    <property type="entry name" value="F-box-like_dom_sf"/>
</dbReference>